<proteinExistence type="predicted"/>
<evidence type="ECO:0008006" key="4">
    <source>
        <dbReference type="Google" id="ProtNLM"/>
    </source>
</evidence>
<sequence>MPSRLLVLAAAATVGTLIWRSLSARAMADRVSLPTSDGLMPDGLGRDPAADPDALTRDLPLRSLEAGMPADRHADADRPRPGFADYARGA</sequence>
<feature type="compositionally biased region" description="Basic and acidic residues" evidence="1">
    <location>
        <begin position="70"/>
        <end position="80"/>
    </location>
</feature>
<protein>
    <recommendedName>
        <fullName evidence="4">Secreted protein</fullName>
    </recommendedName>
</protein>
<dbReference type="Proteomes" id="UP001201463">
    <property type="component" value="Unassembled WGS sequence"/>
</dbReference>
<name>A0ABS8XGX3_9BURK</name>
<feature type="region of interest" description="Disordered" evidence="1">
    <location>
        <begin position="33"/>
        <end position="90"/>
    </location>
</feature>
<gene>
    <name evidence="2" type="ORF">LXT12_12550</name>
</gene>
<keyword evidence="3" id="KW-1185">Reference proteome</keyword>
<evidence type="ECO:0000256" key="1">
    <source>
        <dbReference type="SAM" id="MobiDB-lite"/>
    </source>
</evidence>
<dbReference type="RefSeq" id="WP_233392516.1">
    <property type="nucleotide sequence ID" value="NZ_JAJTWT010000004.1"/>
</dbReference>
<evidence type="ECO:0000313" key="3">
    <source>
        <dbReference type="Proteomes" id="UP001201463"/>
    </source>
</evidence>
<reference evidence="2 3" key="1">
    <citation type="submission" date="2021-12" db="EMBL/GenBank/DDBJ databases">
        <title>Genome seq of p7.</title>
        <authorList>
            <person name="Seo T."/>
        </authorList>
    </citation>
    <scope>NUCLEOTIDE SEQUENCE [LARGE SCALE GENOMIC DNA]</scope>
    <source>
        <strain evidence="2 3">P7</strain>
    </source>
</reference>
<feature type="compositionally biased region" description="Basic and acidic residues" evidence="1">
    <location>
        <begin position="44"/>
        <end position="60"/>
    </location>
</feature>
<organism evidence="2 3">
    <name type="scientific">Pelomonas caseinilytica</name>
    <dbReference type="NCBI Taxonomy" id="2906763"/>
    <lineage>
        <taxon>Bacteria</taxon>
        <taxon>Pseudomonadati</taxon>
        <taxon>Pseudomonadota</taxon>
        <taxon>Betaproteobacteria</taxon>
        <taxon>Burkholderiales</taxon>
        <taxon>Sphaerotilaceae</taxon>
        <taxon>Roseateles</taxon>
    </lineage>
</organism>
<comment type="caution">
    <text evidence="2">The sequence shown here is derived from an EMBL/GenBank/DDBJ whole genome shotgun (WGS) entry which is preliminary data.</text>
</comment>
<evidence type="ECO:0000313" key="2">
    <source>
        <dbReference type="EMBL" id="MCE4538081.1"/>
    </source>
</evidence>
<accession>A0ABS8XGX3</accession>
<dbReference type="EMBL" id="JAJTWT010000004">
    <property type="protein sequence ID" value="MCE4538081.1"/>
    <property type="molecule type" value="Genomic_DNA"/>
</dbReference>